<name>A0A5B7FU52_PORTR</name>
<keyword evidence="3" id="KW-1185">Reference proteome</keyword>
<evidence type="ECO:0000313" key="3">
    <source>
        <dbReference type="Proteomes" id="UP000324222"/>
    </source>
</evidence>
<organism evidence="2 3">
    <name type="scientific">Portunus trituberculatus</name>
    <name type="common">Swimming crab</name>
    <name type="synonym">Neptunus trituberculatus</name>
    <dbReference type="NCBI Taxonomy" id="210409"/>
    <lineage>
        <taxon>Eukaryota</taxon>
        <taxon>Metazoa</taxon>
        <taxon>Ecdysozoa</taxon>
        <taxon>Arthropoda</taxon>
        <taxon>Crustacea</taxon>
        <taxon>Multicrustacea</taxon>
        <taxon>Malacostraca</taxon>
        <taxon>Eumalacostraca</taxon>
        <taxon>Eucarida</taxon>
        <taxon>Decapoda</taxon>
        <taxon>Pleocyemata</taxon>
        <taxon>Brachyura</taxon>
        <taxon>Eubrachyura</taxon>
        <taxon>Portunoidea</taxon>
        <taxon>Portunidae</taxon>
        <taxon>Portuninae</taxon>
        <taxon>Portunus</taxon>
    </lineage>
</organism>
<protein>
    <submittedName>
        <fullName evidence="2">Uncharacterized protein</fullName>
    </submittedName>
</protein>
<dbReference type="EMBL" id="VSRR010009884">
    <property type="protein sequence ID" value="MPC51011.1"/>
    <property type="molecule type" value="Genomic_DNA"/>
</dbReference>
<proteinExistence type="predicted"/>
<dbReference type="AlphaFoldDB" id="A0A5B7FU52"/>
<evidence type="ECO:0000256" key="1">
    <source>
        <dbReference type="SAM" id="MobiDB-lite"/>
    </source>
</evidence>
<gene>
    <name evidence="2" type="ORF">E2C01_044848</name>
</gene>
<comment type="caution">
    <text evidence="2">The sequence shown here is derived from an EMBL/GenBank/DDBJ whole genome shotgun (WGS) entry which is preliminary data.</text>
</comment>
<feature type="compositionally biased region" description="Low complexity" evidence="1">
    <location>
        <begin position="15"/>
        <end position="24"/>
    </location>
</feature>
<sequence length="95" mass="10436">MTVISSNFSGQHNFPSSGSLPSPGAARNTSFSASAPKLLSETSEGDLQRLRESGLGRCLLTEESEELWFWHLGTVTPEWMPFLTLDRGQDSYPCV</sequence>
<feature type="region of interest" description="Disordered" evidence="1">
    <location>
        <begin position="1"/>
        <end position="46"/>
    </location>
</feature>
<accession>A0A5B7FU52</accession>
<evidence type="ECO:0000313" key="2">
    <source>
        <dbReference type="EMBL" id="MPC51011.1"/>
    </source>
</evidence>
<dbReference type="Proteomes" id="UP000324222">
    <property type="component" value="Unassembled WGS sequence"/>
</dbReference>
<reference evidence="2 3" key="1">
    <citation type="submission" date="2019-05" db="EMBL/GenBank/DDBJ databases">
        <title>Another draft genome of Portunus trituberculatus and its Hox gene families provides insights of decapod evolution.</title>
        <authorList>
            <person name="Jeong J.-H."/>
            <person name="Song I."/>
            <person name="Kim S."/>
            <person name="Choi T."/>
            <person name="Kim D."/>
            <person name="Ryu S."/>
            <person name="Kim W."/>
        </authorList>
    </citation>
    <scope>NUCLEOTIDE SEQUENCE [LARGE SCALE GENOMIC DNA]</scope>
    <source>
        <tissue evidence="2">Muscle</tissue>
    </source>
</reference>
<feature type="compositionally biased region" description="Polar residues" evidence="1">
    <location>
        <begin position="1"/>
        <end position="14"/>
    </location>
</feature>